<sequence>MTSQAGAGESVESSSPRALFAARFSVLFAAAGQPTLRSVVDAANARMRAARARGEVGKATIQRVSDWRVGRSVPARFESLTPVLLTLMDMARRAGTPLPAALTSLSDWRALWKDAASSAAASTAVPHQLPRAIADFTGRDEVAERLSAQLIAASPNAVAVGVISGMGGIGKTALAIRVAHHIRDRYPDGQLYIDLRGAGDNPAEPFDVIGDFLRDLGVGEGAIPATLTARTAYLRSVLDGKSLLLVLDNAADAAQVKPMLPGSAGCAVLITSRVALPELAGATPVPLGGMTPEEAATLFGKIVGKERAAAEPAAVTRIVSHCGALPLAIRIAAARLAHRPGWTLASLAERLADEQQRLTALRAGEVSVEAAFQLSYDQLDPDHRRAFGRLAAPDCDDLSSDGAAAVLGVSAHDAEEICETLVNLGLLETTSPGRYRYHDLVRLFALRRIGDPIDDVVVDLLDYYLATMKALNIVINPGTTLPAQLAATRWSGTTFPDVITGFVWFFGERRNLIALSRQAARLGGHSVDLMADIALAATESAEGPHTPDLSAALTTVLNAAIRTGNPRAQQRLHIALGAGLAMTLVGYQVSRDHLISAFPADGPPPSPRLAGSAAVARLSICWMDGTAAEVAHQYEECLRYAEQTGDPLVGFGADYFAGYSFLWIGAAEDAYTAAQRAYTMARNAGMLHFEAGCLSLLGSTVFDTGRGSRADAVSLCAKGVQLAGQSGARSIQGWTRMLLARACLLAGDPAAAETAAREAIIAAEWGGRGIEGRSLLILAAALRDTGRADEAHFALQQARAVIEEADVAISPWERDLLAAD</sequence>
<dbReference type="Gene3D" id="1.10.8.430">
    <property type="entry name" value="Helical domain of apoptotic protease-activating factors"/>
    <property type="match status" value="1"/>
</dbReference>
<dbReference type="Gene3D" id="3.40.50.300">
    <property type="entry name" value="P-loop containing nucleotide triphosphate hydrolases"/>
    <property type="match status" value="1"/>
</dbReference>
<reference evidence="2 3" key="1">
    <citation type="submission" date="2021-04" db="EMBL/GenBank/DDBJ databases">
        <title>Nocardia tengchongensis.</title>
        <authorList>
            <person name="Zhuang k."/>
            <person name="Ran Y."/>
            <person name="Li W."/>
        </authorList>
    </citation>
    <scope>NUCLEOTIDE SEQUENCE [LARGE SCALE GENOMIC DNA]</scope>
    <source>
        <strain evidence="2 3">CFH S0057</strain>
    </source>
</reference>
<dbReference type="EMBL" id="CP074371">
    <property type="protein sequence ID" value="QVI21795.1"/>
    <property type="molecule type" value="Genomic_DNA"/>
</dbReference>
<dbReference type="SUPFAM" id="SSF48452">
    <property type="entry name" value="TPR-like"/>
    <property type="match status" value="1"/>
</dbReference>
<dbReference type="InterPro" id="IPR011990">
    <property type="entry name" value="TPR-like_helical_dom_sf"/>
</dbReference>
<evidence type="ECO:0000259" key="1">
    <source>
        <dbReference type="Pfam" id="PF00931"/>
    </source>
</evidence>
<evidence type="ECO:0000313" key="3">
    <source>
        <dbReference type="Proteomes" id="UP000683310"/>
    </source>
</evidence>
<dbReference type="Gene3D" id="1.25.40.10">
    <property type="entry name" value="Tetratricopeptide repeat domain"/>
    <property type="match status" value="1"/>
</dbReference>
<feature type="domain" description="NB-ARC" evidence="1">
    <location>
        <begin position="143"/>
        <end position="307"/>
    </location>
</feature>
<protein>
    <recommendedName>
        <fullName evidence="1">NB-ARC domain-containing protein</fullName>
    </recommendedName>
</protein>
<dbReference type="PRINTS" id="PR00364">
    <property type="entry name" value="DISEASERSIST"/>
</dbReference>
<proteinExistence type="predicted"/>
<accession>A0ABX8CTD5</accession>
<dbReference type="PANTHER" id="PTHR47691">
    <property type="entry name" value="REGULATOR-RELATED"/>
    <property type="match status" value="1"/>
</dbReference>
<organism evidence="2 3">
    <name type="scientific">Nocardia tengchongensis</name>
    <dbReference type="NCBI Taxonomy" id="2055889"/>
    <lineage>
        <taxon>Bacteria</taxon>
        <taxon>Bacillati</taxon>
        <taxon>Actinomycetota</taxon>
        <taxon>Actinomycetes</taxon>
        <taxon>Mycobacteriales</taxon>
        <taxon>Nocardiaceae</taxon>
        <taxon>Nocardia</taxon>
    </lineage>
</organism>
<dbReference type="SUPFAM" id="SSF52540">
    <property type="entry name" value="P-loop containing nucleoside triphosphate hydrolases"/>
    <property type="match status" value="1"/>
</dbReference>
<dbReference type="PANTHER" id="PTHR47691:SF3">
    <property type="entry name" value="HTH-TYPE TRANSCRIPTIONAL REGULATOR RV0890C-RELATED"/>
    <property type="match status" value="1"/>
</dbReference>
<dbReference type="InterPro" id="IPR042197">
    <property type="entry name" value="Apaf_helical"/>
</dbReference>
<gene>
    <name evidence="2" type="ORF">KHQ06_01030</name>
</gene>
<keyword evidence="3" id="KW-1185">Reference proteome</keyword>
<evidence type="ECO:0000313" key="2">
    <source>
        <dbReference type="EMBL" id="QVI21795.1"/>
    </source>
</evidence>
<dbReference type="Proteomes" id="UP000683310">
    <property type="component" value="Chromosome"/>
</dbReference>
<dbReference type="InterPro" id="IPR002182">
    <property type="entry name" value="NB-ARC"/>
</dbReference>
<name>A0ABX8CTD5_9NOCA</name>
<dbReference type="InterPro" id="IPR027417">
    <property type="entry name" value="P-loop_NTPase"/>
</dbReference>
<dbReference type="Pfam" id="PF00931">
    <property type="entry name" value="NB-ARC"/>
    <property type="match status" value="1"/>
</dbReference>